<proteinExistence type="predicted"/>
<gene>
    <name evidence="6" type="ORF">Glove_99g231</name>
</gene>
<evidence type="ECO:0000313" key="6">
    <source>
        <dbReference type="EMBL" id="RHZ83038.1"/>
    </source>
</evidence>
<evidence type="ECO:0000259" key="5">
    <source>
        <dbReference type="PROSITE" id="PS50808"/>
    </source>
</evidence>
<reference evidence="6 7" key="1">
    <citation type="submission" date="2018-08" db="EMBL/GenBank/DDBJ databases">
        <title>Genome and evolution of the arbuscular mycorrhizal fungus Diversispora epigaea (formerly Glomus versiforme) and its bacterial endosymbionts.</title>
        <authorList>
            <person name="Sun X."/>
            <person name="Fei Z."/>
            <person name="Harrison M."/>
        </authorList>
    </citation>
    <scope>NUCLEOTIDE SEQUENCE [LARGE SCALE GENOMIC DNA]</scope>
    <source>
        <strain evidence="6 7">IT104</strain>
    </source>
</reference>
<evidence type="ECO:0000256" key="3">
    <source>
        <dbReference type="ARBA" id="ARBA00022833"/>
    </source>
</evidence>
<dbReference type="EMBL" id="PQFF01000092">
    <property type="protein sequence ID" value="RHZ83038.1"/>
    <property type="molecule type" value="Genomic_DNA"/>
</dbReference>
<dbReference type="Proteomes" id="UP000266861">
    <property type="component" value="Unassembled WGS sequence"/>
</dbReference>
<evidence type="ECO:0000256" key="2">
    <source>
        <dbReference type="ARBA" id="ARBA00022771"/>
    </source>
</evidence>
<dbReference type="OrthoDB" id="2439111at2759"/>
<accession>A0A397J8E4</accession>
<sequence length="346" mass="40038">MSVESSLQNEDSFDLFPSREISFITDTEEIIGDDLSNFSLSTNNINLVKRKHPGGRKTGEIWNYFIKGKDLGRGLYEAECKACNDKWTRGRPKDMKIHLARNCEKVSDEIRTFWKEIILEEASNVQIQNRKQPQITKHFDNRSHYASRKNKIKSLLTITIIIMSAESSLQNEDSFDLFPSREISFITDTEEIIGDDLSNFSLSTNNINLVKRKHPGGRKTGEIWNYFIKGKDLGRGLYEAECKACNDKWTRGRPKDMKIHLARNCEKVSDEIRTFWKEIILEEASNVQIQNRKQPQITKHFDSITSLPTAKTNELDQAILKAWKFPAELQKFSENLCGNFFTNMKL</sequence>
<keyword evidence="7" id="KW-1185">Reference proteome</keyword>
<keyword evidence="2 4" id="KW-0863">Zinc-finger</keyword>
<organism evidence="6 7">
    <name type="scientific">Diversispora epigaea</name>
    <dbReference type="NCBI Taxonomy" id="1348612"/>
    <lineage>
        <taxon>Eukaryota</taxon>
        <taxon>Fungi</taxon>
        <taxon>Fungi incertae sedis</taxon>
        <taxon>Mucoromycota</taxon>
        <taxon>Glomeromycotina</taxon>
        <taxon>Glomeromycetes</taxon>
        <taxon>Diversisporales</taxon>
        <taxon>Diversisporaceae</taxon>
        <taxon>Diversispora</taxon>
    </lineage>
</organism>
<keyword evidence="3" id="KW-0862">Zinc</keyword>
<evidence type="ECO:0000256" key="4">
    <source>
        <dbReference type="PROSITE-ProRule" id="PRU00027"/>
    </source>
</evidence>
<protein>
    <recommendedName>
        <fullName evidence="5">BED-type domain-containing protein</fullName>
    </recommendedName>
</protein>
<keyword evidence="1" id="KW-0479">Metal-binding</keyword>
<evidence type="ECO:0000256" key="1">
    <source>
        <dbReference type="ARBA" id="ARBA00022723"/>
    </source>
</evidence>
<evidence type="ECO:0000313" key="7">
    <source>
        <dbReference type="Proteomes" id="UP000266861"/>
    </source>
</evidence>
<dbReference type="GO" id="GO:0003677">
    <property type="term" value="F:DNA binding"/>
    <property type="evidence" value="ECO:0007669"/>
    <property type="project" value="InterPro"/>
</dbReference>
<dbReference type="PROSITE" id="PS50808">
    <property type="entry name" value="ZF_BED"/>
    <property type="match status" value="2"/>
</dbReference>
<feature type="domain" description="BED-type" evidence="5">
    <location>
        <begin position="218"/>
        <end position="272"/>
    </location>
</feature>
<feature type="domain" description="BED-type" evidence="5">
    <location>
        <begin position="56"/>
        <end position="110"/>
    </location>
</feature>
<dbReference type="AlphaFoldDB" id="A0A397J8E4"/>
<name>A0A397J8E4_9GLOM</name>
<dbReference type="InterPro" id="IPR003656">
    <property type="entry name" value="Znf_BED"/>
</dbReference>
<dbReference type="GO" id="GO:0008270">
    <property type="term" value="F:zinc ion binding"/>
    <property type="evidence" value="ECO:0007669"/>
    <property type="project" value="UniProtKB-KW"/>
</dbReference>
<comment type="caution">
    <text evidence="6">The sequence shown here is derived from an EMBL/GenBank/DDBJ whole genome shotgun (WGS) entry which is preliminary data.</text>
</comment>